<accession>A0A0A9FRM3</accession>
<dbReference type="EMBL" id="GBRH01184930">
    <property type="protein sequence ID" value="JAE12966.1"/>
    <property type="molecule type" value="Transcribed_RNA"/>
</dbReference>
<feature type="compositionally biased region" description="Polar residues" evidence="1">
    <location>
        <begin position="30"/>
        <end position="40"/>
    </location>
</feature>
<feature type="region of interest" description="Disordered" evidence="1">
    <location>
        <begin position="30"/>
        <end position="64"/>
    </location>
</feature>
<proteinExistence type="predicted"/>
<name>A0A0A9FRM3_ARUDO</name>
<reference evidence="2" key="1">
    <citation type="submission" date="2014-09" db="EMBL/GenBank/DDBJ databases">
        <authorList>
            <person name="Magalhaes I.L.F."/>
            <person name="Oliveira U."/>
            <person name="Santos F.R."/>
            <person name="Vidigal T.H.D.A."/>
            <person name="Brescovit A.D."/>
            <person name="Santos A.J."/>
        </authorList>
    </citation>
    <scope>NUCLEOTIDE SEQUENCE</scope>
    <source>
        <tissue evidence="2">Shoot tissue taken approximately 20 cm above the soil surface</tissue>
    </source>
</reference>
<evidence type="ECO:0000256" key="1">
    <source>
        <dbReference type="SAM" id="MobiDB-lite"/>
    </source>
</evidence>
<organism evidence="2">
    <name type="scientific">Arundo donax</name>
    <name type="common">Giant reed</name>
    <name type="synonym">Donax arundinaceus</name>
    <dbReference type="NCBI Taxonomy" id="35708"/>
    <lineage>
        <taxon>Eukaryota</taxon>
        <taxon>Viridiplantae</taxon>
        <taxon>Streptophyta</taxon>
        <taxon>Embryophyta</taxon>
        <taxon>Tracheophyta</taxon>
        <taxon>Spermatophyta</taxon>
        <taxon>Magnoliopsida</taxon>
        <taxon>Liliopsida</taxon>
        <taxon>Poales</taxon>
        <taxon>Poaceae</taxon>
        <taxon>PACMAD clade</taxon>
        <taxon>Arundinoideae</taxon>
        <taxon>Arundineae</taxon>
        <taxon>Arundo</taxon>
    </lineage>
</organism>
<protein>
    <submittedName>
        <fullName evidence="2">Uncharacterized protein</fullName>
    </submittedName>
</protein>
<sequence length="64" mass="7072">MDCSTLDTPTTGPDDIGTRLMLMCDNKLTKGNNRHPNATSKCHLPFKLNSNHPGGSGRNLPRHW</sequence>
<reference evidence="2" key="2">
    <citation type="journal article" date="2015" name="Data Brief">
        <title>Shoot transcriptome of the giant reed, Arundo donax.</title>
        <authorList>
            <person name="Barrero R.A."/>
            <person name="Guerrero F.D."/>
            <person name="Moolhuijzen P."/>
            <person name="Goolsby J.A."/>
            <person name="Tidwell J."/>
            <person name="Bellgard S.E."/>
            <person name="Bellgard M.I."/>
        </authorList>
    </citation>
    <scope>NUCLEOTIDE SEQUENCE</scope>
    <source>
        <tissue evidence="2">Shoot tissue taken approximately 20 cm above the soil surface</tissue>
    </source>
</reference>
<dbReference type="AlphaFoldDB" id="A0A0A9FRM3"/>
<evidence type="ECO:0000313" key="2">
    <source>
        <dbReference type="EMBL" id="JAE12966.1"/>
    </source>
</evidence>